<dbReference type="GO" id="GO:0005085">
    <property type="term" value="F:guanyl-nucleotide exchange factor activity"/>
    <property type="evidence" value="ECO:0007669"/>
    <property type="project" value="UniProtKB-KW"/>
</dbReference>
<feature type="compositionally biased region" description="Polar residues" evidence="5">
    <location>
        <begin position="151"/>
        <end position="162"/>
    </location>
</feature>
<evidence type="ECO:0000259" key="9">
    <source>
        <dbReference type="PROSITE" id="PS50212"/>
    </source>
</evidence>
<evidence type="ECO:0000256" key="3">
    <source>
        <dbReference type="PROSITE-ProRule" id="PRU00168"/>
    </source>
</evidence>
<feature type="compositionally biased region" description="Low complexity" evidence="5">
    <location>
        <begin position="216"/>
        <end position="226"/>
    </location>
</feature>
<dbReference type="InterPro" id="IPR001895">
    <property type="entry name" value="RASGEF_cat_dom"/>
</dbReference>
<dbReference type="Proteomes" id="UP000726737">
    <property type="component" value="Unassembled WGS sequence"/>
</dbReference>
<keyword evidence="2 3" id="KW-0344">Guanine-nucleotide releasing factor</keyword>
<name>A0A9P6Q3U5_9FUNG</name>
<gene>
    <name evidence="10" type="ORF">BG011_003928</name>
</gene>
<dbReference type="InterPro" id="IPR000651">
    <property type="entry name" value="Ras-like_Gua-exchang_fac_N"/>
</dbReference>
<dbReference type="SUPFAM" id="SSF50044">
    <property type="entry name" value="SH3-domain"/>
    <property type="match status" value="1"/>
</dbReference>
<evidence type="ECO:0000256" key="5">
    <source>
        <dbReference type="SAM" id="MobiDB-lite"/>
    </source>
</evidence>
<dbReference type="SUPFAM" id="SSF48366">
    <property type="entry name" value="Ras GEF"/>
    <property type="match status" value="1"/>
</dbReference>
<dbReference type="PROSITE" id="PS01159">
    <property type="entry name" value="WW_DOMAIN_1"/>
    <property type="match status" value="1"/>
</dbReference>
<dbReference type="GO" id="GO:0007265">
    <property type="term" value="P:Ras protein signal transduction"/>
    <property type="evidence" value="ECO:0007669"/>
    <property type="project" value="TreeGrafter"/>
</dbReference>
<evidence type="ECO:0000259" key="7">
    <source>
        <dbReference type="PROSITE" id="PS50009"/>
    </source>
</evidence>
<dbReference type="CDD" id="cd00201">
    <property type="entry name" value="WW"/>
    <property type="match status" value="1"/>
</dbReference>
<dbReference type="InterPro" id="IPR008937">
    <property type="entry name" value="Ras-like_GEF"/>
</dbReference>
<proteinExistence type="predicted"/>
<dbReference type="PROSITE" id="PS50009">
    <property type="entry name" value="RASGEF_CAT"/>
    <property type="match status" value="1"/>
</dbReference>
<evidence type="ECO:0000256" key="1">
    <source>
        <dbReference type="ARBA" id="ARBA00022443"/>
    </source>
</evidence>
<evidence type="ECO:0008006" key="12">
    <source>
        <dbReference type="Google" id="ProtNLM"/>
    </source>
</evidence>
<evidence type="ECO:0000259" key="8">
    <source>
        <dbReference type="PROSITE" id="PS50020"/>
    </source>
</evidence>
<protein>
    <recommendedName>
        <fullName evidence="12">Ras GEF</fullName>
    </recommendedName>
</protein>
<evidence type="ECO:0000256" key="4">
    <source>
        <dbReference type="PROSITE-ProRule" id="PRU00192"/>
    </source>
</evidence>
<dbReference type="PRINTS" id="PR00452">
    <property type="entry name" value="SH3DOMAIN"/>
</dbReference>
<dbReference type="PANTHER" id="PTHR23113">
    <property type="entry name" value="GUANINE NUCLEOTIDE EXCHANGE FACTOR"/>
    <property type="match status" value="1"/>
</dbReference>
<dbReference type="PROSITE" id="PS50020">
    <property type="entry name" value="WW_DOMAIN_2"/>
    <property type="match status" value="1"/>
</dbReference>
<dbReference type="Gene3D" id="1.20.870.10">
    <property type="entry name" value="Son of sevenless (SoS) protein Chain: S domain 1"/>
    <property type="match status" value="1"/>
</dbReference>
<feature type="compositionally biased region" description="Polar residues" evidence="5">
    <location>
        <begin position="724"/>
        <end position="738"/>
    </location>
</feature>
<dbReference type="GO" id="GO:0005886">
    <property type="term" value="C:plasma membrane"/>
    <property type="evidence" value="ECO:0007669"/>
    <property type="project" value="TreeGrafter"/>
</dbReference>
<evidence type="ECO:0000313" key="10">
    <source>
        <dbReference type="EMBL" id="KAG0257517.1"/>
    </source>
</evidence>
<dbReference type="Gene3D" id="1.10.840.10">
    <property type="entry name" value="Ras guanine-nucleotide exchange factors catalytic domain"/>
    <property type="match status" value="1"/>
</dbReference>
<dbReference type="Gene3D" id="2.30.30.40">
    <property type="entry name" value="SH3 Domains"/>
    <property type="match status" value="1"/>
</dbReference>
<feature type="compositionally biased region" description="Low complexity" evidence="5">
    <location>
        <begin position="165"/>
        <end position="194"/>
    </location>
</feature>
<feature type="region of interest" description="Disordered" evidence="5">
    <location>
        <begin position="724"/>
        <end position="773"/>
    </location>
</feature>
<feature type="domain" description="N-terminal Ras-GEF" evidence="9">
    <location>
        <begin position="818"/>
        <end position="951"/>
    </location>
</feature>
<keyword evidence="11" id="KW-1185">Reference proteome</keyword>
<dbReference type="InterPro" id="IPR001452">
    <property type="entry name" value="SH3_domain"/>
</dbReference>
<dbReference type="InterPro" id="IPR023578">
    <property type="entry name" value="Ras_GEF_dom_sf"/>
</dbReference>
<reference evidence="10" key="1">
    <citation type="journal article" date="2020" name="Fungal Divers.">
        <title>Resolving the Mortierellaceae phylogeny through synthesis of multi-gene phylogenetics and phylogenomics.</title>
        <authorList>
            <person name="Vandepol N."/>
            <person name="Liber J."/>
            <person name="Desiro A."/>
            <person name="Na H."/>
            <person name="Kennedy M."/>
            <person name="Barry K."/>
            <person name="Grigoriev I.V."/>
            <person name="Miller A.N."/>
            <person name="O'Donnell K."/>
            <person name="Stajich J.E."/>
            <person name="Bonito G."/>
        </authorList>
    </citation>
    <scope>NUCLEOTIDE SEQUENCE</scope>
    <source>
        <strain evidence="10">KOD948</strain>
    </source>
</reference>
<dbReference type="Pfam" id="PF25006">
    <property type="entry name" value="DUF7783"/>
    <property type="match status" value="1"/>
</dbReference>
<evidence type="ECO:0000259" key="6">
    <source>
        <dbReference type="PROSITE" id="PS50002"/>
    </source>
</evidence>
<dbReference type="EMBL" id="JAAAJA010000256">
    <property type="protein sequence ID" value="KAG0257517.1"/>
    <property type="molecule type" value="Genomic_DNA"/>
</dbReference>
<dbReference type="InterPro" id="IPR036028">
    <property type="entry name" value="SH3-like_dom_sf"/>
</dbReference>
<sequence>MQDPQLHSLPTRAPATTLSDQLHQPYSNAPVDLQQQIQEETEPFIVVRALYDYRSEDAATISLAFQKDDLIQVVAQLESGWWYGFCHEDRGWFPCNFVEEIAQAELEGEGKDSDSESDEDTASASDDLWMAQATPDGQVFYLNTRTGDTSWTIPTPSRSLRQNKAAATATATAASTSTEAPPLSSISSSSSPSIVNPHGGDHVRTDSISTDAYHNAATSTAGATTSKPRSSKGGQDLVLPTAGILESSETESRSSSTRPNSWQASAVPTRAGSPLSQDGSHISSGQLHLITGIRKPSSASTAAVPIEPVQGLPPLPLVPNPFESEPTWASLAEHTASTLQNLVLSAEHGYKSYYQIQAAQVVESIRMMLYASGTVDKDAAPIRQNRTLKMHHRQIMAALSRLVLSAKMASSVWPVEGTVLKMQSDADDVANSVHQFITMAQEVGVTVHDVDAKLIFDPEGPLDSRPGVKQSRSLSNASRISLDGGDKSMYRRSSTSTGVQSQLDYYCKSITKATGVLALQVTKALESIVGPHSEGESSHFNSKGALTPILNSAQSSQLVLQCQQTISLIGSLLTLVSEYYAMVHVNHPSIKDHIFLDVRVSKQALCNNLAALMMSVQLATDTMAQTTVLEMALEAIQNAERSVVDLTSATRSLAVANEEVERQDRARAGSEASPTLVSQASFTSLRHKGNMDDYFLDHESDLESDTVKNSHYGSDPRFSYFSTGSSISAPTTSGTEYTGRSHGLTHPLSPGPPTSPIEITPSTASRPAISISQKEHVRGAKLKKMLGDDVPTPKPVKVTEVPWFLGHDYSSSDISFNMEGHVRGGTLPALIERLTLHDGLDPNFVATFLLTYRSFTTTIEFFSLLFRRSTISPPEGLDEAQLVQWTDRKLTPIRLRVFNIIKSWLEHYYLEDEPEDRQILPKIKEFADSGLMRVSMSFVAVQLIKLVEKRETLDGSFRKMILNLSTQAPQPITPRNLKRVKFMDLDPLEFARQLTILEANCYNKIKPVECLAKAWTSEDPEIAAKA</sequence>
<feature type="domain" description="Ras-GEF" evidence="7">
    <location>
        <begin position="986"/>
        <end position="1026"/>
    </location>
</feature>
<feature type="domain" description="SH3" evidence="6">
    <location>
        <begin position="42"/>
        <end position="103"/>
    </location>
</feature>
<feature type="domain" description="WW" evidence="8">
    <location>
        <begin position="129"/>
        <end position="156"/>
    </location>
</feature>
<feature type="region of interest" description="Disordered" evidence="5">
    <location>
        <begin position="461"/>
        <end position="495"/>
    </location>
</feature>
<evidence type="ECO:0000256" key="2">
    <source>
        <dbReference type="ARBA" id="ARBA00022658"/>
    </source>
</evidence>
<feature type="non-terminal residue" evidence="10">
    <location>
        <position position="1026"/>
    </location>
</feature>
<dbReference type="InterPro" id="IPR056685">
    <property type="entry name" value="DUF7783"/>
</dbReference>
<feature type="compositionally biased region" description="Polar residues" evidence="5">
    <location>
        <begin position="470"/>
        <end position="479"/>
    </location>
</feature>
<dbReference type="Pfam" id="PF07653">
    <property type="entry name" value="SH3_2"/>
    <property type="match status" value="1"/>
</dbReference>
<dbReference type="PANTHER" id="PTHR23113:SF368">
    <property type="entry name" value="CELL DIVISION CONTROL PROTEIN 25"/>
    <property type="match status" value="1"/>
</dbReference>
<dbReference type="PROSITE" id="PS50002">
    <property type="entry name" value="SH3"/>
    <property type="match status" value="1"/>
</dbReference>
<keyword evidence="1 4" id="KW-0728">SH3 domain</keyword>
<comment type="caution">
    <text evidence="10">The sequence shown here is derived from an EMBL/GenBank/DDBJ whole genome shotgun (WGS) entry which is preliminary data.</text>
</comment>
<dbReference type="SMART" id="SM00326">
    <property type="entry name" value="SH3"/>
    <property type="match status" value="1"/>
</dbReference>
<feature type="region of interest" description="Disordered" evidence="5">
    <location>
        <begin position="151"/>
        <end position="282"/>
    </location>
</feature>
<dbReference type="InterPro" id="IPR036020">
    <property type="entry name" value="WW_dom_sf"/>
</dbReference>
<dbReference type="AlphaFoldDB" id="A0A9P6Q3U5"/>
<dbReference type="PROSITE" id="PS50212">
    <property type="entry name" value="RASGEF_NTER"/>
    <property type="match status" value="1"/>
</dbReference>
<dbReference type="Gene3D" id="2.20.70.10">
    <property type="match status" value="1"/>
</dbReference>
<dbReference type="InterPro" id="IPR036964">
    <property type="entry name" value="RASGEF_cat_dom_sf"/>
</dbReference>
<dbReference type="SUPFAM" id="SSF51045">
    <property type="entry name" value="WW domain"/>
    <property type="match status" value="1"/>
</dbReference>
<dbReference type="OrthoDB" id="546434at2759"/>
<dbReference type="InterPro" id="IPR001202">
    <property type="entry name" value="WW_dom"/>
</dbReference>
<dbReference type="Pfam" id="PF00618">
    <property type="entry name" value="RasGEF_N"/>
    <property type="match status" value="1"/>
</dbReference>
<evidence type="ECO:0000313" key="11">
    <source>
        <dbReference type="Proteomes" id="UP000726737"/>
    </source>
</evidence>
<dbReference type="Pfam" id="PF00617">
    <property type="entry name" value="RasGEF"/>
    <property type="match status" value="1"/>
</dbReference>
<organism evidence="10 11">
    <name type="scientific">Mortierella polycephala</name>
    <dbReference type="NCBI Taxonomy" id="41804"/>
    <lineage>
        <taxon>Eukaryota</taxon>
        <taxon>Fungi</taxon>
        <taxon>Fungi incertae sedis</taxon>
        <taxon>Mucoromycota</taxon>
        <taxon>Mortierellomycotina</taxon>
        <taxon>Mortierellomycetes</taxon>
        <taxon>Mortierellales</taxon>
        <taxon>Mortierellaceae</taxon>
        <taxon>Mortierella</taxon>
    </lineage>
</organism>
<accession>A0A9P6Q3U5</accession>
<dbReference type="SMART" id="SM00229">
    <property type="entry name" value="RasGEFN"/>
    <property type="match status" value="1"/>
</dbReference>
<dbReference type="SMART" id="SM00456">
    <property type="entry name" value="WW"/>
    <property type="match status" value="1"/>
</dbReference>
<dbReference type="CDD" id="cd06224">
    <property type="entry name" value="REM"/>
    <property type="match status" value="1"/>
</dbReference>